<dbReference type="OrthoDB" id="17255at2759"/>
<organism evidence="3 4">
    <name type="scientific">Aspergillus cristatus</name>
    <name type="common">Chinese Fuzhuan brick tea-fermentation fungus</name>
    <name type="synonym">Eurotium cristatum</name>
    <dbReference type="NCBI Taxonomy" id="573508"/>
    <lineage>
        <taxon>Eukaryota</taxon>
        <taxon>Fungi</taxon>
        <taxon>Dikarya</taxon>
        <taxon>Ascomycota</taxon>
        <taxon>Pezizomycotina</taxon>
        <taxon>Eurotiomycetes</taxon>
        <taxon>Eurotiomycetidae</taxon>
        <taxon>Eurotiales</taxon>
        <taxon>Aspergillaceae</taxon>
        <taxon>Aspergillus</taxon>
        <taxon>Aspergillus subgen. Aspergillus</taxon>
    </lineage>
</organism>
<dbReference type="InterPro" id="IPR011037">
    <property type="entry name" value="Pyrv_Knase-like_insert_dom_sf"/>
</dbReference>
<dbReference type="AlphaFoldDB" id="A0A1E3BIB1"/>
<protein>
    <recommendedName>
        <fullName evidence="2">MOSC domain-containing protein</fullName>
    </recommendedName>
</protein>
<evidence type="ECO:0000313" key="4">
    <source>
        <dbReference type="Proteomes" id="UP000094569"/>
    </source>
</evidence>
<keyword evidence="1" id="KW-0812">Transmembrane</keyword>
<name>A0A1E3BIB1_ASPCR</name>
<dbReference type="EMBL" id="JXNT01000003">
    <property type="protein sequence ID" value="ODM20531.1"/>
    <property type="molecule type" value="Genomic_DNA"/>
</dbReference>
<dbReference type="VEuPathDB" id="FungiDB:SI65_03584"/>
<dbReference type="PANTHER" id="PTHR14237:SF34">
    <property type="entry name" value="MOSC DOMAIN PROTEIN (AFU_ORTHOLOGUE AFUA_2G07820)"/>
    <property type="match status" value="1"/>
</dbReference>
<evidence type="ECO:0000313" key="3">
    <source>
        <dbReference type="EMBL" id="ODM20531.1"/>
    </source>
</evidence>
<keyword evidence="4" id="KW-1185">Reference proteome</keyword>
<dbReference type="PROSITE" id="PS51340">
    <property type="entry name" value="MOSC"/>
    <property type="match status" value="1"/>
</dbReference>
<dbReference type="PANTHER" id="PTHR14237">
    <property type="entry name" value="MOLYBDOPTERIN COFACTOR SULFURASE MOSC"/>
    <property type="match status" value="1"/>
</dbReference>
<dbReference type="STRING" id="573508.A0A1E3BIB1"/>
<keyword evidence="1" id="KW-0472">Membrane</keyword>
<dbReference type="Proteomes" id="UP000094569">
    <property type="component" value="Unassembled WGS sequence"/>
</dbReference>
<evidence type="ECO:0000256" key="1">
    <source>
        <dbReference type="SAM" id="Phobius"/>
    </source>
</evidence>
<dbReference type="InterPro" id="IPR005303">
    <property type="entry name" value="MOCOS_middle"/>
</dbReference>
<feature type="domain" description="MOSC" evidence="2">
    <location>
        <begin position="233"/>
        <end position="395"/>
    </location>
</feature>
<reference evidence="3 4" key="1">
    <citation type="journal article" date="2016" name="BMC Genomics">
        <title>Comparative genomic and transcriptomic analyses of the Fuzhuan brick tea-fermentation fungus Aspergillus cristatus.</title>
        <authorList>
            <person name="Ge Y."/>
            <person name="Wang Y."/>
            <person name="Liu Y."/>
            <person name="Tan Y."/>
            <person name="Ren X."/>
            <person name="Zhang X."/>
            <person name="Hyde K.D."/>
            <person name="Liu Y."/>
            <person name="Liu Z."/>
        </authorList>
    </citation>
    <scope>NUCLEOTIDE SEQUENCE [LARGE SCALE GENOMIC DNA]</scope>
    <source>
        <strain evidence="3 4">GZAAS20.1005</strain>
    </source>
</reference>
<dbReference type="SUPFAM" id="SSF50800">
    <property type="entry name" value="PK beta-barrel domain-like"/>
    <property type="match status" value="1"/>
</dbReference>
<accession>A0A1E3BIB1</accession>
<dbReference type="InterPro" id="IPR005302">
    <property type="entry name" value="MoCF_Sase_C"/>
</dbReference>
<feature type="transmembrane region" description="Helical" evidence="1">
    <location>
        <begin position="188"/>
        <end position="208"/>
    </location>
</feature>
<evidence type="ECO:0000259" key="2">
    <source>
        <dbReference type="PROSITE" id="PS51340"/>
    </source>
</evidence>
<dbReference type="GO" id="GO:0030151">
    <property type="term" value="F:molybdenum ion binding"/>
    <property type="evidence" value="ECO:0007669"/>
    <property type="project" value="InterPro"/>
</dbReference>
<dbReference type="Pfam" id="PF03476">
    <property type="entry name" value="MOSC_N"/>
    <property type="match status" value="1"/>
</dbReference>
<dbReference type="GO" id="GO:0003824">
    <property type="term" value="F:catalytic activity"/>
    <property type="evidence" value="ECO:0007669"/>
    <property type="project" value="InterPro"/>
</dbReference>
<dbReference type="Pfam" id="PF03473">
    <property type="entry name" value="MOSC"/>
    <property type="match status" value="1"/>
</dbReference>
<keyword evidence="1" id="KW-1133">Transmembrane helix</keyword>
<dbReference type="SUPFAM" id="SSF141673">
    <property type="entry name" value="MOSC N-terminal domain-like"/>
    <property type="match status" value="1"/>
</dbReference>
<dbReference type="GO" id="GO:0030170">
    <property type="term" value="F:pyridoxal phosphate binding"/>
    <property type="evidence" value="ECO:0007669"/>
    <property type="project" value="InterPro"/>
</dbReference>
<comment type="caution">
    <text evidence="3">The sequence shown here is derived from an EMBL/GenBank/DDBJ whole genome shotgun (WGS) entry which is preliminary data.</text>
</comment>
<gene>
    <name evidence="3" type="ORF">SI65_03584</name>
</gene>
<proteinExistence type="predicted"/>
<sequence>MKIEKLYTYPIKSLRETSLPSARLTPTGFQYDRRFMLLKVITKPDGTEELRHMSVSKFPEMALFRTDLVFLDGDEDGANGRIVVTYTPPSDAVRMAGGKRIEVPLQPDVEELNLKEVQVTLHGSPTRAYDMGSEYNDSFSGCFGYRVVLVYLGSHSRRVLGSFAPLKRRTSNNWAGLGMDLGLRSPRVLIEGTAVVMVLWLVLVYGYGYGSMSIYFLVSAAILRGFLLFKTFTPTSSRAGKKEREEAYITFADCAPYLITSMTSLDNVSARLQDKTMDMTKFRPNIVISGAEAAFEEDFWTELTIPNKQNKVENRLLLTANCVRCTSINVDYTTGKMGKGEEGSVLKKLMKDRRVDTGARFSPVFGRYAFLPTATGNEDTGDGMEVRVGDEVVVSGRAEARSVYGECSLLLVLDAD</sequence>